<dbReference type="PROSITE" id="PS51819">
    <property type="entry name" value="VOC"/>
    <property type="match status" value="1"/>
</dbReference>
<gene>
    <name evidence="3" type="ORF">HKD39_18230</name>
</gene>
<accession>A0A849ALA8</accession>
<dbReference type="InterPro" id="IPR037523">
    <property type="entry name" value="VOC_core"/>
</dbReference>
<protein>
    <submittedName>
        <fullName evidence="3">Glyoxalase</fullName>
    </submittedName>
</protein>
<proteinExistence type="predicted"/>
<dbReference type="InterPro" id="IPR029068">
    <property type="entry name" value="Glyas_Bleomycin-R_OHBP_Dase"/>
</dbReference>
<dbReference type="PANTHER" id="PTHR36113:SF6">
    <property type="entry name" value="FOSFOMYCIN RESISTANCE PROTEIN FOSX"/>
    <property type="match status" value="1"/>
</dbReference>
<sequence>MPAMTAMSPGPDDDSAAATRSGPAPVRGAVHHIELWVPDLARAVDEWGWLLSTLGYRVFQQWDGGTSWQLGGDAGVYLVVEQSPAMLPGTHDRLRPGLNHLALHAGSREQLDQLMAAAGGHGWKPLFAEKYPHAGGEQTYAGYLENSDGFEVELVAAP</sequence>
<dbReference type="Gene3D" id="3.10.180.10">
    <property type="entry name" value="2,3-Dihydroxybiphenyl 1,2-Dioxygenase, domain 1"/>
    <property type="match status" value="1"/>
</dbReference>
<dbReference type="PANTHER" id="PTHR36113">
    <property type="entry name" value="LYASE, PUTATIVE-RELATED-RELATED"/>
    <property type="match status" value="1"/>
</dbReference>
<evidence type="ECO:0000259" key="2">
    <source>
        <dbReference type="PROSITE" id="PS51819"/>
    </source>
</evidence>
<reference evidence="3 4" key="1">
    <citation type="submission" date="2020-05" db="EMBL/GenBank/DDBJ databases">
        <title>Nakamurella sp. DB0629 isolated from air conditioner.</title>
        <authorList>
            <person name="Kim D.H."/>
            <person name="Kim D.-U."/>
        </authorList>
    </citation>
    <scope>NUCLEOTIDE SEQUENCE [LARGE SCALE GENOMIC DNA]</scope>
    <source>
        <strain evidence="3 4">DB0629</strain>
    </source>
</reference>
<feature type="region of interest" description="Disordered" evidence="1">
    <location>
        <begin position="1"/>
        <end position="24"/>
    </location>
</feature>
<evidence type="ECO:0000256" key="1">
    <source>
        <dbReference type="SAM" id="MobiDB-lite"/>
    </source>
</evidence>
<keyword evidence="4" id="KW-1185">Reference proteome</keyword>
<dbReference type="AlphaFoldDB" id="A0A849ALA8"/>
<feature type="domain" description="VOC" evidence="2">
    <location>
        <begin position="29"/>
        <end position="157"/>
    </location>
</feature>
<dbReference type="Pfam" id="PF13669">
    <property type="entry name" value="Glyoxalase_4"/>
    <property type="match status" value="1"/>
</dbReference>
<evidence type="ECO:0000313" key="3">
    <source>
        <dbReference type="EMBL" id="NNG37602.1"/>
    </source>
</evidence>
<dbReference type="InterPro" id="IPR051332">
    <property type="entry name" value="Fosfomycin_Res_Enzymes"/>
</dbReference>
<evidence type="ECO:0000313" key="4">
    <source>
        <dbReference type="Proteomes" id="UP000562984"/>
    </source>
</evidence>
<name>A0A849ALA8_9ACTN</name>
<dbReference type="SUPFAM" id="SSF54593">
    <property type="entry name" value="Glyoxalase/Bleomycin resistance protein/Dihydroxybiphenyl dioxygenase"/>
    <property type="match status" value="1"/>
</dbReference>
<comment type="caution">
    <text evidence="3">The sequence shown here is derived from an EMBL/GenBank/DDBJ whole genome shotgun (WGS) entry which is preliminary data.</text>
</comment>
<dbReference type="EMBL" id="JABEND010000016">
    <property type="protein sequence ID" value="NNG37602.1"/>
    <property type="molecule type" value="Genomic_DNA"/>
</dbReference>
<dbReference type="Proteomes" id="UP000562984">
    <property type="component" value="Unassembled WGS sequence"/>
</dbReference>
<organism evidence="3 4">
    <name type="scientific">Nakamurella aerolata</name>
    <dbReference type="NCBI Taxonomy" id="1656892"/>
    <lineage>
        <taxon>Bacteria</taxon>
        <taxon>Bacillati</taxon>
        <taxon>Actinomycetota</taxon>
        <taxon>Actinomycetes</taxon>
        <taxon>Nakamurellales</taxon>
        <taxon>Nakamurellaceae</taxon>
        <taxon>Nakamurella</taxon>
    </lineage>
</organism>